<accession>A0A2K3QAE4</accession>
<dbReference type="Pfam" id="PF10290">
    <property type="entry name" value="YJL171C_Tos1_N"/>
    <property type="match status" value="1"/>
</dbReference>
<evidence type="ECO:0000256" key="1">
    <source>
        <dbReference type="ARBA" id="ARBA00000382"/>
    </source>
</evidence>
<evidence type="ECO:0000313" key="12">
    <source>
        <dbReference type="EMBL" id="PNY24527.1"/>
    </source>
</evidence>
<evidence type="ECO:0000256" key="2">
    <source>
        <dbReference type="ARBA" id="ARBA00006055"/>
    </source>
</evidence>
<comment type="caution">
    <text evidence="12">The sequence shown here is derived from an EMBL/GenBank/DDBJ whole genome shotgun (WGS) entry which is preliminary data.</text>
</comment>
<evidence type="ECO:0000259" key="11">
    <source>
        <dbReference type="Pfam" id="PF10290"/>
    </source>
</evidence>
<dbReference type="OrthoDB" id="118256at2759"/>
<reference evidence="12 13" key="1">
    <citation type="submission" date="2017-08" db="EMBL/GenBank/DDBJ databases">
        <title>Harnessing the power of phylogenomics to disentangle the directionality and signatures of interkingdom host jumping in the parasitic fungal genus Tolypocladium.</title>
        <authorList>
            <person name="Quandt C.A."/>
            <person name="Patterson W."/>
            <person name="Spatafora J.W."/>
        </authorList>
    </citation>
    <scope>NUCLEOTIDE SEQUENCE [LARGE SCALE GENOMIC DNA]</scope>
    <source>
        <strain evidence="12 13">CBS 113982</strain>
    </source>
</reference>
<evidence type="ECO:0000256" key="5">
    <source>
        <dbReference type="ARBA" id="ARBA00022801"/>
    </source>
</evidence>
<name>A0A2K3QAE4_9HYPO</name>
<feature type="chain" id="PRO_5014416326" description="glucan endo-1,3-beta-D-glucosidase" evidence="9">
    <location>
        <begin position="18"/>
        <end position="412"/>
    </location>
</feature>
<feature type="signal peptide" evidence="9">
    <location>
        <begin position="1"/>
        <end position="17"/>
    </location>
</feature>
<dbReference type="InterPro" id="IPR018805">
    <property type="entry name" value="YJL171C/Tos1_C"/>
</dbReference>
<comment type="similarity">
    <text evidence="2">Belongs to the PGA52 family.</text>
</comment>
<evidence type="ECO:0000259" key="10">
    <source>
        <dbReference type="Pfam" id="PF10287"/>
    </source>
</evidence>
<evidence type="ECO:0000256" key="6">
    <source>
        <dbReference type="ARBA" id="ARBA00023295"/>
    </source>
</evidence>
<keyword evidence="5" id="KW-0378">Hydrolase</keyword>
<evidence type="ECO:0000256" key="3">
    <source>
        <dbReference type="ARBA" id="ARBA00012780"/>
    </source>
</evidence>
<dbReference type="GO" id="GO:0009277">
    <property type="term" value="C:fungal-type cell wall"/>
    <property type="evidence" value="ECO:0007669"/>
    <property type="project" value="TreeGrafter"/>
</dbReference>
<feature type="domain" description="Cell wall protein YJL171C/Tos1 C-terminal" evidence="10">
    <location>
        <begin position="177"/>
        <end position="396"/>
    </location>
</feature>
<dbReference type="GO" id="GO:0042973">
    <property type="term" value="F:glucan endo-1,3-beta-D-glucosidase activity"/>
    <property type="evidence" value="ECO:0007669"/>
    <property type="project" value="UniProtKB-EC"/>
</dbReference>
<keyword evidence="4 9" id="KW-0732">Signal</keyword>
<organism evidence="12 13">
    <name type="scientific">Tolypocladium capitatum</name>
    <dbReference type="NCBI Taxonomy" id="45235"/>
    <lineage>
        <taxon>Eukaryota</taxon>
        <taxon>Fungi</taxon>
        <taxon>Dikarya</taxon>
        <taxon>Ascomycota</taxon>
        <taxon>Pezizomycotina</taxon>
        <taxon>Sordariomycetes</taxon>
        <taxon>Hypocreomycetidae</taxon>
        <taxon>Hypocreales</taxon>
        <taxon>Ophiocordycipitaceae</taxon>
        <taxon>Tolypocladium</taxon>
    </lineage>
</organism>
<evidence type="ECO:0000256" key="8">
    <source>
        <dbReference type="SAM" id="MobiDB-lite"/>
    </source>
</evidence>
<keyword evidence="7" id="KW-0961">Cell wall biogenesis/degradation</keyword>
<protein>
    <recommendedName>
        <fullName evidence="3">glucan endo-1,3-beta-D-glucosidase</fullName>
        <ecNumber evidence="3">3.2.1.39</ecNumber>
    </recommendedName>
</protein>
<comment type="catalytic activity">
    <reaction evidence="1">
        <text>Hydrolysis of (1-&gt;3)-beta-D-glucosidic linkages in (1-&gt;3)-beta-D-glucans.</text>
        <dbReference type="EC" id="3.2.1.39"/>
    </reaction>
</comment>
<dbReference type="EC" id="3.2.1.39" evidence="3"/>
<keyword evidence="13" id="KW-1185">Reference proteome</keyword>
<evidence type="ECO:0000313" key="13">
    <source>
        <dbReference type="Proteomes" id="UP000236621"/>
    </source>
</evidence>
<evidence type="ECO:0000256" key="4">
    <source>
        <dbReference type="ARBA" id="ARBA00022729"/>
    </source>
</evidence>
<dbReference type="PANTHER" id="PTHR31737:SF2">
    <property type="entry name" value="PROTEIN TOS1"/>
    <property type="match status" value="1"/>
</dbReference>
<proteinExistence type="inferred from homology"/>
<evidence type="ECO:0000256" key="9">
    <source>
        <dbReference type="SAM" id="SignalP"/>
    </source>
</evidence>
<dbReference type="PANTHER" id="PTHR31737">
    <property type="entry name" value="PROTEIN TOS1"/>
    <property type="match status" value="1"/>
</dbReference>
<dbReference type="GO" id="GO:0071555">
    <property type="term" value="P:cell wall organization"/>
    <property type="evidence" value="ECO:0007669"/>
    <property type="project" value="UniProtKB-KW"/>
</dbReference>
<feature type="region of interest" description="Disordered" evidence="8">
    <location>
        <begin position="118"/>
        <end position="141"/>
    </location>
</feature>
<dbReference type="EMBL" id="NRSZ01000874">
    <property type="protein sequence ID" value="PNY24527.1"/>
    <property type="molecule type" value="Genomic_DNA"/>
</dbReference>
<dbReference type="Pfam" id="PF10287">
    <property type="entry name" value="YJL171C_Tos1_C"/>
    <property type="match status" value="1"/>
</dbReference>
<dbReference type="AlphaFoldDB" id="A0A2K3QAE4"/>
<dbReference type="Proteomes" id="UP000236621">
    <property type="component" value="Unassembled WGS sequence"/>
</dbReference>
<evidence type="ECO:0000256" key="7">
    <source>
        <dbReference type="ARBA" id="ARBA00023316"/>
    </source>
</evidence>
<dbReference type="STRING" id="45235.A0A2K3QAE4"/>
<dbReference type="InterPro" id="IPR018807">
    <property type="entry name" value="YJL171C/Tos1_N"/>
</dbReference>
<gene>
    <name evidence="12" type="ORF">TCAP_05518</name>
</gene>
<sequence length="412" mass="44701">MKRSVLLLLASAARASALIQQCSGKAVEEGGNWFCGQINHILYRGIDGYGSFKDVTGMGSKGKCQMVERNYSGSLAPLDQDVELHHVPGSLSIHIRGPFQLKEAAVYNKLAPNKKHNAEAPCFSHGRSRNQQVREPQEKANMVTAAVEGKVVTRENNWLPTLTPAPVAAPASGGFGGSWSRVAYYDAERQVVRNMVFMGNYGRGPRVLDHVWGSSVAYLNADGSDGAASPQILKDVLIPSNKEFAIFSAERCDASCGFSRAQDVAYKGFGGANKIFLFRFKMPLDGSRGFNGDRPALWVLNARIPRTAQYHACSCWTSGCGEADIYEVLAMGDIKCKSTIHLTKGGGSSDYFARPVDSFIRVAVVFNQATSSVSIQLLPDNTRFSPGLDDATVQRWIKGPADGKMSSLFEIS</sequence>
<feature type="domain" description="Cell wall protein YJL171C/Tos1 N-terminal" evidence="11">
    <location>
        <begin position="40"/>
        <end position="108"/>
    </location>
</feature>
<keyword evidence="6" id="KW-0326">Glycosidase</keyword>